<protein>
    <submittedName>
        <fullName evidence="7">ABC transporter type 1, transmembrane domain-containing protein</fullName>
    </submittedName>
</protein>
<organism evidence="7 8">
    <name type="scientific">Dunaliella salina</name>
    <name type="common">Green alga</name>
    <name type="synonym">Protococcus salinus</name>
    <dbReference type="NCBI Taxonomy" id="3046"/>
    <lineage>
        <taxon>Eukaryota</taxon>
        <taxon>Viridiplantae</taxon>
        <taxon>Chlorophyta</taxon>
        <taxon>core chlorophytes</taxon>
        <taxon>Chlorophyceae</taxon>
        <taxon>CS clade</taxon>
        <taxon>Chlamydomonadales</taxon>
        <taxon>Dunaliellaceae</taxon>
        <taxon>Dunaliella</taxon>
    </lineage>
</organism>
<evidence type="ECO:0000256" key="4">
    <source>
        <dbReference type="ARBA" id="ARBA00023136"/>
    </source>
</evidence>
<evidence type="ECO:0000256" key="5">
    <source>
        <dbReference type="SAM" id="Phobius"/>
    </source>
</evidence>
<evidence type="ECO:0000256" key="2">
    <source>
        <dbReference type="ARBA" id="ARBA00022692"/>
    </source>
</evidence>
<feature type="transmembrane region" description="Helical" evidence="5">
    <location>
        <begin position="161"/>
        <end position="186"/>
    </location>
</feature>
<dbReference type="PANTHER" id="PTHR43394">
    <property type="entry name" value="ATP-DEPENDENT PERMEASE MDL1, MITOCHONDRIAL"/>
    <property type="match status" value="1"/>
</dbReference>
<keyword evidence="3 5" id="KW-1133">Transmembrane helix</keyword>
<keyword evidence="4 5" id="KW-0472">Membrane</keyword>
<feature type="domain" description="ABC transmembrane type-1" evidence="6">
    <location>
        <begin position="121"/>
        <end position="249"/>
    </location>
</feature>
<gene>
    <name evidence="7" type="ORF">DUNSADRAFT_7530</name>
</gene>
<dbReference type="Gene3D" id="1.20.1560.10">
    <property type="entry name" value="ABC transporter type 1, transmembrane domain"/>
    <property type="match status" value="1"/>
</dbReference>
<sequence length="253" mass="27850">MIGLGFGLPQRPHAVGLQTQKELGTACCTRPCLVPRARRPTSRAVLRASAEAHAWPADHGHKQQSHAQEQQPSLKDRFIQWWLIESPNHGKEKDTGEGKTKLSHLVSRILSLMQPDGWLILGACVFMVCAALAELTVPHYATKCIFTAAKEGANVASYSGYLKLLSGIIIVYGITSALRGYCFSIINNRMTMRLRSQLFHSLVMREVAFFDNTEVGTLTSRLQSDTQAMTKCIATNLNIAARNMLQAIGEVAT</sequence>
<name>A0ABQ7GL66_DUNSA</name>
<accession>A0ABQ7GL66</accession>
<dbReference type="SUPFAM" id="SSF90123">
    <property type="entry name" value="ABC transporter transmembrane region"/>
    <property type="match status" value="1"/>
</dbReference>
<dbReference type="Pfam" id="PF00664">
    <property type="entry name" value="ABC_membrane"/>
    <property type="match status" value="1"/>
</dbReference>
<proteinExistence type="predicted"/>
<evidence type="ECO:0000259" key="6">
    <source>
        <dbReference type="PROSITE" id="PS50929"/>
    </source>
</evidence>
<dbReference type="InterPro" id="IPR039421">
    <property type="entry name" value="Type_1_exporter"/>
</dbReference>
<dbReference type="EMBL" id="MU069709">
    <property type="protein sequence ID" value="KAF5835364.1"/>
    <property type="molecule type" value="Genomic_DNA"/>
</dbReference>
<reference evidence="7" key="1">
    <citation type="submission" date="2017-08" db="EMBL/GenBank/DDBJ databases">
        <authorList>
            <person name="Polle J.E."/>
            <person name="Barry K."/>
            <person name="Cushman J."/>
            <person name="Schmutz J."/>
            <person name="Tran D."/>
            <person name="Hathwaick L.T."/>
            <person name="Yim W.C."/>
            <person name="Jenkins J."/>
            <person name="Mckie-Krisberg Z.M."/>
            <person name="Prochnik S."/>
            <person name="Lindquist E."/>
            <person name="Dockter R.B."/>
            <person name="Adam C."/>
            <person name="Molina H."/>
            <person name="Bunkerborg J."/>
            <person name="Jin E."/>
            <person name="Buchheim M."/>
            <person name="Magnuson J."/>
        </authorList>
    </citation>
    <scope>NUCLEOTIDE SEQUENCE</scope>
    <source>
        <strain evidence="7">CCAP 19/18</strain>
    </source>
</reference>
<keyword evidence="2 5" id="KW-0812">Transmembrane</keyword>
<evidence type="ECO:0000256" key="1">
    <source>
        <dbReference type="ARBA" id="ARBA00004141"/>
    </source>
</evidence>
<evidence type="ECO:0000313" key="8">
    <source>
        <dbReference type="Proteomes" id="UP000815325"/>
    </source>
</evidence>
<dbReference type="PANTHER" id="PTHR43394:SF19">
    <property type="entry name" value="ABC TRANSPORTER B FAMILY"/>
    <property type="match status" value="1"/>
</dbReference>
<comment type="subcellular location">
    <subcellularLocation>
        <location evidence="1">Membrane</location>
        <topology evidence="1">Multi-pass membrane protein</topology>
    </subcellularLocation>
</comment>
<dbReference type="InterPro" id="IPR036640">
    <property type="entry name" value="ABC1_TM_sf"/>
</dbReference>
<feature type="transmembrane region" description="Helical" evidence="5">
    <location>
        <begin position="118"/>
        <end position="141"/>
    </location>
</feature>
<evidence type="ECO:0000256" key="3">
    <source>
        <dbReference type="ARBA" id="ARBA00022989"/>
    </source>
</evidence>
<dbReference type="InterPro" id="IPR011527">
    <property type="entry name" value="ABC1_TM_dom"/>
</dbReference>
<dbReference type="PROSITE" id="PS50929">
    <property type="entry name" value="ABC_TM1F"/>
    <property type="match status" value="1"/>
</dbReference>
<dbReference type="Proteomes" id="UP000815325">
    <property type="component" value="Unassembled WGS sequence"/>
</dbReference>
<comment type="caution">
    <text evidence="7">The sequence shown here is derived from an EMBL/GenBank/DDBJ whole genome shotgun (WGS) entry which is preliminary data.</text>
</comment>
<keyword evidence="8" id="KW-1185">Reference proteome</keyword>
<evidence type="ECO:0000313" key="7">
    <source>
        <dbReference type="EMBL" id="KAF5835364.1"/>
    </source>
</evidence>